<dbReference type="GO" id="GO:0051301">
    <property type="term" value="P:cell division"/>
    <property type="evidence" value="ECO:0007669"/>
    <property type="project" value="UniProtKB-KW"/>
</dbReference>
<dbReference type="GO" id="GO:0005737">
    <property type="term" value="C:cytoplasm"/>
    <property type="evidence" value="ECO:0007669"/>
    <property type="project" value="UniProtKB-SubCell"/>
</dbReference>
<protein>
    <recommendedName>
        <fullName evidence="3">Cell wall synthesis protein Wag31</fullName>
    </recommendedName>
    <alternativeName>
        <fullName evidence="8">Antigen 84</fullName>
    </alternativeName>
</protein>
<evidence type="ECO:0000313" key="9">
    <source>
        <dbReference type="EMBL" id="KGM12499.1"/>
    </source>
</evidence>
<dbReference type="NCBIfam" id="TIGR03544">
    <property type="entry name" value="DivI1A_domain"/>
    <property type="match status" value="2"/>
</dbReference>
<comment type="caution">
    <text evidence="9">The sequence shown here is derived from an EMBL/GenBank/DDBJ whole genome shotgun (WGS) entry which is preliminary data.</text>
</comment>
<keyword evidence="7" id="KW-0131">Cell cycle</keyword>
<keyword evidence="10" id="KW-1185">Reference proteome</keyword>
<comment type="similarity">
    <text evidence="2">Belongs to the DivIVA family.</text>
</comment>
<dbReference type="PANTHER" id="PTHR35794:SF2">
    <property type="entry name" value="CELL DIVISION PROTEIN DIVIVA"/>
    <property type="match status" value="1"/>
</dbReference>
<evidence type="ECO:0000256" key="2">
    <source>
        <dbReference type="ARBA" id="ARBA00009008"/>
    </source>
</evidence>
<evidence type="ECO:0000313" key="10">
    <source>
        <dbReference type="Proteomes" id="UP000054314"/>
    </source>
</evidence>
<gene>
    <name evidence="9" type="ORF">N869_14665</name>
</gene>
<sequence>MQVSAADVRAVRFQATKFREGYEQQEVDDFLDRLQAAFTTLEAGGVPDLTADEILNTTFAATKYREGYDQDEVDDFLDRAMVALGGGAGRKAAPLDAPGLRAALADLRPRRLRPGYDPAEVDELLTSAAYALQMHASGSRPSLGADDVARARPAKRWWRPGVDRRAVDQLLARVESSLRD</sequence>
<dbReference type="Proteomes" id="UP000054314">
    <property type="component" value="Unassembled WGS sequence"/>
</dbReference>
<evidence type="ECO:0000256" key="8">
    <source>
        <dbReference type="ARBA" id="ARBA00031737"/>
    </source>
</evidence>
<keyword evidence="4" id="KW-0963">Cytoplasm</keyword>
<dbReference type="AlphaFoldDB" id="A0A0A0BZ83"/>
<evidence type="ECO:0000256" key="1">
    <source>
        <dbReference type="ARBA" id="ARBA00004496"/>
    </source>
</evidence>
<evidence type="ECO:0000256" key="3">
    <source>
        <dbReference type="ARBA" id="ARBA00018787"/>
    </source>
</evidence>
<proteinExistence type="inferred from homology"/>
<dbReference type="RefSeq" id="WP_052105316.1">
    <property type="nucleotide sequence ID" value="NZ_AXCZ01000094.1"/>
</dbReference>
<dbReference type="EMBL" id="AXCZ01000094">
    <property type="protein sequence ID" value="KGM12499.1"/>
    <property type="molecule type" value="Genomic_DNA"/>
</dbReference>
<evidence type="ECO:0000256" key="6">
    <source>
        <dbReference type="ARBA" id="ARBA00023054"/>
    </source>
</evidence>
<accession>A0A0A0BZ83</accession>
<reference evidence="9 10" key="1">
    <citation type="submission" date="2013-08" db="EMBL/GenBank/DDBJ databases">
        <title>Genome sequencing of Cellulomonas bogoriensis 69B4.</title>
        <authorList>
            <person name="Chen F."/>
            <person name="Li Y."/>
            <person name="Wang G."/>
        </authorList>
    </citation>
    <scope>NUCLEOTIDE SEQUENCE [LARGE SCALE GENOMIC DNA]</scope>
    <source>
        <strain evidence="9 10">69B4</strain>
    </source>
</reference>
<comment type="subcellular location">
    <subcellularLocation>
        <location evidence="1">Cytoplasm</location>
    </subcellularLocation>
</comment>
<keyword evidence="6" id="KW-0175">Coiled coil</keyword>
<dbReference type="Gene3D" id="6.10.250.660">
    <property type="match status" value="2"/>
</dbReference>
<evidence type="ECO:0000256" key="7">
    <source>
        <dbReference type="ARBA" id="ARBA00023306"/>
    </source>
</evidence>
<organism evidence="9 10">
    <name type="scientific">Cellulomonas bogoriensis 69B4 = DSM 16987</name>
    <dbReference type="NCBI Taxonomy" id="1386082"/>
    <lineage>
        <taxon>Bacteria</taxon>
        <taxon>Bacillati</taxon>
        <taxon>Actinomycetota</taxon>
        <taxon>Actinomycetes</taxon>
        <taxon>Micrococcales</taxon>
        <taxon>Cellulomonadaceae</taxon>
        <taxon>Cellulomonas</taxon>
    </lineage>
</organism>
<keyword evidence="5 9" id="KW-0132">Cell division</keyword>
<dbReference type="InterPro" id="IPR019933">
    <property type="entry name" value="DivIVA_domain"/>
</dbReference>
<evidence type="ECO:0000256" key="4">
    <source>
        <dbReference type="ARBA" id="ARBA00022490"/>
    </source>
</evidence>
<dbReference type="PANTHER" id="PTHR35794">
    <property type="entry name" value="CELL DIVISION PROTEIN DIVIVA"/>
    <property type="match status" value="1"/>
</dbReference>
<dbReference type="InterPro" id="IPR007793">
    <property type="entry name" value="DivIVA_fam"/>
</dbReference>
<evidence type="ECO:0000256" key="5">
    <source>
        <dbReference type="ARBA" id="ARBA00022618"/>
    </source>
</evidence>
<name>A0A0A0BZ83_9CELL</name>